<feature type="transmembrane region" description="Helical" evidence="1">
    <location>
        <begin position="76"/>
        <end position="95"/>
    </location>
</feature>
<gene>
    <name evidence="2" type="ORF">DWE98_09740</name>
</gene>
<reference evidence="3" key="1">
    <citation type="submission" date="2018-07" db="EMBL/GenBank/DDBJ databases">
        <authorList>
            <person name="Safronova V.I."/>
            <person name="Chirak E.R."/>
            <person name="Sazanova A.L."/>
        </authorList>
    </citation>
    <scope>NUCLEOTIDE SEQUENCE [LARGE SCALE GENOMIC DNA]</scope>
    <source>
        <strain evidence="3">RCAM04685</strain>
    </source>
</reference>
<keyword evidence="1" id="KW-0812">Transmembrane</keyword>
<feature type="transmembrane region" description="Helical" evidence="1">
    <location>
        <begin position="17"/>
        <end position="38"/>
    </location>
</feature>
<sequence>MPLIHLLTSFEGRIGRIAFWGGTALVALALLGVERAAAHLDPDYATQIVTFAGTFALFPWAALAAKRASERGRPPLYGAVLVVAIVLLGLASRFADAGAGRLLDTLSLTLWLTALIDLGLLPAGDARKPVAEAEAGAKPAQ</sequence>
<accession>A0A370L7V0</accession>
<name>A0A370L7V0_9HYPH</name>
<protein>
    <recommendedName>
        <fullName evidence="4">DUF805 domain-containing protein</fullName>
    </recommendedName>
</protein>
<evidence type="ECO:0008006" key="4">
    <source>
        <dbReference type="Google" id="ProtNLM"/>
    </source>
</evidence>
<evidence type="ECO:0000256" key="1">
    <source>
        <dbReference type="SAM" id="Phobius"/>
    </source>
</evidence>
<keyword evidence="3" id="KW-1185">Reference proteome</keyword>
<dbReference type="OrthoDB" id="8158971at2"/>
<dbReference type="AlphaFoldDB" id="A0A370L7V0"/>
<dbReference type="EMBL" id="QQTP01000004">
    <property type="protein sequence ID" value="RDJ26117.1"/>
    <property type="molecule type" value="Genomic_DNA"/>
</dbReference>
<dbReference type="RefSeq" id="WP_114829006.1">
    <property type="nucleotide sequence ID" value="NZ_QQTO01000022.1"/>
</dbReference>
<dbReference type="Proteomes" id="UP000255207">
    <property type="component" value="Unassembled WGS sequence"/>
</dbReference>
<keyword evidence="1" id="KW-1133">Transmembrane helix</keyword>
<proteinExistence type="predicted"/>
<evidence type="ECO:0000313" key="2">
    <source>
        <dbReference type="EMBL" id="RDJ26117.1"/>
    </source>
</evidence>
<organism evidence="2 3">
    <name type="scientific">Bosea caraganae</name>
    <dbReference type="NCBI Taxonomy" id="2763117"/>
    <lineage>
        <taxon>Bacteria</taxon>
        <taxon>Pseudomonadati</taxon>
        <taxon>Pseudomonadota</taxon>
        <taxon>Alphaproteobacteria</taxon>
        <taxon>Hyphomicrobiales</taxon>
        <taxon>Boseaceae</taxon>
        <taxon>Bosea</taxon>
    </lineage>
</organism>
<feature type="transmembrane region" description="Helical" evidence="1">
    <location>
        <begin position="44"/>
        <end position="64"/>
    </location>
</feature>
<evidence type="ECO:0000313" key="3">
    <source>
        <dbReference type="Proteomes" id="UP000255207"/>
    </source>
</evidence>
<keyword evidence="1" id="KW-0472">Membrane</keyword>
<comment type="caution">
    <text evidence="2">The sequence shown here is derived from an EMBL/GenBank/DDBJ whole genome shotgun (WGS) entry which is preliminary data.</text>
</comment>